<feature type="coiled-coil region" evidence="1">
    <location>
        <begin position="74"/>
        <end position="101"/>
    </location>
</feature>
<evidence type="ECO:0000256" key="1">
    <source>
        <dbReference type="SAM" id="Coils"/>
    </source>
</evidence>
<name>A7T2L2_NEMVE</name>
<dbReference type="PANTHER" id="PTHR47331">
    <property type="entry name" value="PHD-TYPE DOMAIN-CONTAINING PROTEIN"/>
    <property type="match status" value="1"/>
</dbReference>
<organism evidence="3 4">
    <name type="scientific">Nematostella vectensis</name>
    <name type="common">Starlet sea anemone</name>
    <dbReference type="NCBI Taxonomy" id="45351"/>
    <lineage>
        <taxon>Eukaryota</taxon>
        <taxon>Metazoa</taxon>
        <taxon>Cnidaria</taxon>
        <taxon>Anthozoa</taxon>
        <taxon>Hexacorallia</taxon>
        <taxon>Actiniaria</taxon>
        <taxon>Edwardsiidae</taxon>
        <taxon>Nematostella</taxon>
    </lineage>
</organism>
<evidence type="ECO:0000256" key="2">
    <source>
        <dbReference type="SAM" id="MobiDB-lite"/>
    </source>
</evidence>
<gene>
    <name evidence="3" type="ORF">NEMVEDRAFT_v1g221437</name>
</gene>
<proteinExistence type="predicted"/>
<evidence type="ECO:0000313" key="4">
    <source>
        <dbReference type="Proteomes" id="UP000001593"/>
    </source>
</evidence>
<sequence length="279" mass="31659">TNQEKERKRSNIIRRPTRSSLFSKRKYWIANAEERETEIQPSDSVSHVSRRSRRSSSSVRSAVSETRLRLSVKRAALEVEASSLSQQLAIAQRKLNIEQQELQLQLQTRLAKAQAQELIYKEYEDFVEVGEHSLRDNPQTPTNIPESVPETHHRVPAEASGRVDVPDHMVPVNSAGELISPIKCDSEGHRGVTFSRSLDPVPMENDHRVPVYESETHNPMQSTPLNSESPEFRCQSPARNVSSSVEVLESLVKVQDQVERQLKAQRLPRPEIMAFDGNP</sequence>
<feature type="compositionally biased region" description="Polar residues" evidence="2">
    <location>
        <begin position="136"/>
        <end position="145"/>
    </location>
</feature>
<accession>A7T2L2</accession>
<protein>
    <submittedName>
        <fullName evidence="3">Uncharacterized protein</fullName>
    </submittedName>
</protein>
<dbReference type="HOGENOM" id="CLU_999560_0_0_1"/>
<reference evidence="3 4" key="1">
    <citation type="journal article" date="2007" name="Science">
        <title>Sea anemone genome reveals ancestral eumetazoan gene repertoire and genomic organization.</title>
        <authorList>
            <person name="Putnam N.H."/>
            <person name="Srivastava M."/>
            <person name="Hellsten U."/>
            <person name="Dirks B."/>
            <person name="Chapman J."/>
            <person name="Salamov A."/>
            <person name="Terry A."/>
            <person name="Shapiro H."/>
            <person name="Lindquist E."/>
            <person name="Kapitonov V.V."/>
            <person name="Jurka J."/>
            <person name="Genikhovich G."/>
            <person name="Grigoriev I.V."/>
            <person name="Lucas S.M."/>
            <person name="Steele R.E."/>
            <person name="Finnerty J.R."/>
            <person name="Technau U."/>
            <person name="Martindale M.Q."/>
            <person name="Rokhsar D.S."/>
        </authorList>
    </citation>
    <scope>NUCLEOTIDE SEQUENCE [LARGE SCALE GENOMIC DNA]</scope>
    <source>
        <strain evidence="4">CH2 X CH6</strain>
    </source>
</reference>
<dbReference type="InParanoid" id="A7T2L2"/>
<keyword evidence="4" id="KW-1185">Reference proteome</keyword>
<feature type="region of interest" description="Disordered" evidence="2">
    <location>
        <begin position="216"/>
        <end position="237"/>
    </location>
</feature>
<feature type="region of interest" description="Disordered" evidence="2">
    <location>
        <begin position="133"/>
        <end position="152"/>
    </location>
</feature>
<feature type="compositionally biased region" description="Polar residues" evidence="2">
    <location>
        <begin position="217"/>
        <end position="229"/>
    </location>
</feature>
<feature type="region of interest" description="Disordered" evidence="2">
    <location>
        <begin position="38"/>
        <end position="63"/>
    </location>
</feature>
<dbReference type="EMBL" id="DS470274">
    <property type="protein sequence ID" value="EDO29801.1"/>
    <property type="molecule type" value="Genomic_DNA"/>
</dbReference>
<dbReference type="AlphaFoldDB" id="A7T2L2"/>
<feature type="non-terminal residue" evidence="3">
    <location>
        <position position="1"/>
    </location>
</feature>
<evidence type="ECO:0000313" key="3">
    <source>
        <dbReference type="EMBL" id="EDO29801.1"/>
    </source>
</evidence>
<dbReference type="Proteomes" id="UP000001593">
    <property type="component" value="Unassembled WGS sequence"/>
</dbReference>
<keyword evidence="1" id="KW-0175">Coiled coil</keyword>